<keyword evidence="2" id="KW-0812">Transmembrane</keyword>
<evidence type="ECO:0000256" key="1">
    <source>
        <dbReference type="SAM" id="MobiDB-lite"/>
    </source>
</evidence>
<feature type="compositionally biased region" description="Basic residues" evidence="1">
    <location>
        <begin position="222"/>
        <end position="249"/>
    </location>
</feature>
<reference evidence="4" key="1">
    <citation type="submission" date="2022-04" db="EMBL/GenBank/DDBJ databases">
        <title>A functionally conserved STORR gene fusion in Papaver species that diverged 16.8 million years ago.</title>
        <authorList>
            <person name="Catania T."/>
        </authorList>
    </citation>
    <scope>NUCLEOTIDE SEQUENCE</scope>
    <source>
        <strain evidence="4">S-188037</strain>
    </source>
</reference>
<dbReference type="Proteomes" id="UP001202328">
    <property type="component" value="Unassembled WGS sequence"/>
</dbReference>
<accession>A0AAD4XVT5</accession>
<evidence type="ECO:0000256" key="2">
    <source>
        <dbReference type="SAM" id="Phobius"/>
    </source>
</evidence>
<feature type="compositionally biased region" description="Basic residues" evidence="1">
    <location>
        <begin position="283"/>
        <end position="294"/>
    </location>
</feature>
<keyword evidence="2" id="KW-1133">Transmembrane helix</keyword>
<feature type="region of interest" description="Disordered" evidence="1">
    <location>
        <begin position="338"/>
        <end position="367"/>
    </location>
</feature>
<dbReference type="EMBL" id="JAJJMB010001752">
    <property type="protein sequence ID" value="KAI3955373.1"/>
    <property type="molecule type" value="Genomic_DNA"/>
</dbReference>
<dbReference type="Pfam" id="PF07647">
    <property type="entry name" value="SAM_2"/>
    <property type="match status" value="1"/>
</dbReference>
<keyword evidence="5" id="KW-1185">Reference proteome</keyword>
<feature type="region of interest" description="Disordered" evidence="1">
    <location>
        <begin position="204"/>
        <end position="306"/>
    </location>
</feature>
<name>A0AAD4XVT5_9MAGN</name>
<feature type="compositionally biased region" description="Polar residues" evidence="1">
    <location>
        <begin position="256"/>
        <end position="267"/>
    </location>
</feature>
<comment type="caution">
    <text evidence="4">The sequence shown here is derived from an EMBL/GenBank/DDBJ whole genome shotgun (WGS) entry which is preliminary data.</text>
</comment>
<organism evidence="4 5">
    <name type="scientific">Papaver atlanticum</name>
    <dbReference type="NCBI Taxonomy" id="357466"/>
    <lineage>
        <taxon>Eukaryota</taxon>
        <taxon>Viridiplantae</taxon>
        <taxon>Streptophyta</taxon>
        <taxon>Embryophyta</taxon>
        <taxon>Tracheophyta</taxon>
        <taxon>Spermatophyta</taxon>
        <taxon>Magnoliopsida</taxon>
        <taxon>Ranunculales</taxon>
        <taxon>Papaveraceae</taxon>
        <taxon>Papaveroideae</taxon>
        <taxon>Papaver</taxon>
    </lineage>
</organism>
<feature type="compositionally biased region" description="Polar residues" evidence="1">
    <location>
        <begin position="132"/>
        <end position="149"/>
    </location>
</feature>
<dbReference type="PANTHER" id="PTHR34459">
    <property type="entry name" value="OS01G0264500 PROTEIN"/>
    <property type="match status" value="1"/>
</dbReference>
<evidence type="ECO:0000313" key="5">
    <source>
        <dbReference type="Proteomes" id="UP001202328"/>
    </source>
</evidence>
<feature type="region of interest" description="Disordered" evidence="1">
    <location>
        <begin position="116"/>
        <end position="151"/>
    </location>
</feature>
<dbReference type="CDD" id="cd09487">
    <property type="entry name" value="SAM_superfamily"/>
    <property type="match status" value="1"/>
</dbReference>
<dbReference type="PANTHER" id="PTHR34459:SF3">
    <property type="entry name" value="OS01G0264500 PROTEIN"/>
    <property type="match status" value="1"/>
</dbReference>
<dbReference type="Gene3D" id="1.10.150.50">
    <property type="entry name" value="Transcription Factor, Ets-1"/>
    <property type="match status" value="1"/>
</dbReference>
<dbReference type="SMART" id="SM00454">
    <property type="entry name" value="SAM"/>
    <property type="match status" value="1"/>
</dbReference>
<feature type="compositionally biased region" description="Pro residues" evidence="1">
    <location>
        <begin position="204"/>
        <end position="218"/>
    </location>
</feature>
<dbReference type="AlphaFoldDB" id="A0AAD4XVT5"/>
<feature type="transmembrane region" description="Helical" evidence="2">
    <location>
        <begin position="72"/>
        <end position="98"/>
    </location>
</feature>
<gene>
    <name evidence="4" type="ORF">MKW98_018474</name>
</gene>
<dbReference type="PROSITE" id="PS50105">
    <property type="entry name" value="SAM_DOMAIN"/>
    <property type="match status" value="1"/>
</dbReference>
<protein>
    <recommendedName>
        <fullName evidence="3">SAM domain-containing protein</fullName>
    </recommendedName>
</protein>
<evidence type="ECO:0000259" key="3">
    <source>
        <dbReference type="PROSITE" id="PS50105"/>
    </source>
</evidence>
<feature type="domain" description="SAM" evidence="3">
    <location>
        <begin position="405"/>
        <end position="464"/>
    </location>
</feature>
<keyword evidence="2" id="KW-0472">Membrane</keyword>
<evidence type="ECO:0000313" key="4">
    <source>
        <dbReference type="EMBL" id="KAI3955373.1"/>
    </source>
</evidence>
<dbReference type="InterPro" id="IPR001660">
    <property type="entry name" value="SAM"/>
</dbReference>
<dbReference type="InterPro" id="IPR013761">
    <property type="entry name" value="SAM/pointed_sf"/>
</dbReference>
<dbReference type="SUPFAM" id="SSF47769">
    <property type="entry name" value="SAM/Pointed domain"/>
    <property type="match status" value="1"/>
</dbReference>
<sequence length="473" mass="52045">MAKMENQKHTLVRCPHCAGPLSKELETSRWTISPLIRDSFSMIGSAVGGTASAFYGFNLVTPLVQRRIKGPMWLHFLVGTPPVILFSSACAGLAGGAVPAVAQLVSSSYHAASSSMSASRPVSSEDDKKIPNKSTTSTLSDSQCNSGSNLMVRGKRRPLAALAAAEDYSLHGSVESLDFNAAEDLHEDGNWVIVKKQRITIWIPPSPSMHPTTAPGPPRTNNRQHKSKKRIIKRRKILPNKRQQPRKRPHEGELQNCDTVLDSSKGIQISGGKLESPPNSMKKLPKQVSRRRTAPKGPTKLTGDESLYRPATSKSLVPDNEHARLSAIGSSPQIRVSRVFEADKNKKRLPTNNIRPPPTMFRSQGPSRAHVRSISCLNMGMGVLQQNQKMRAANLERKLEKAGGLSRWLMSLGLGQFVQMFRMRNVDDKFQLLNLNMGKLKEMGAIAVGPRRKLMHAIDCLAFQDCTLSRGMI</sequence>
<proteinExistence type="predicted"/>